<sequence length="265" mass="30359">MNKLYTTDTHTCKSDEFISMSIVKRTHNCSEHYELKTYKKLFTCDGCKTKGFGERYQCELCGHELHKECRFPHTTVSHEFFGCSSLTFRDEPFTRYGKKNCKEYSKCCDACGKDICGFSYHSAADNLDLHPTCRNLDRKLVINDTVFDLLPAKRSSPKCIWCNKRKISDGTRVAPGWSYLSTCMKYHFHVYCMTEMVYEACMKNGEMGLEKVQLKQLVRHRGSSGSSGFLETIKTFLKIILSALLGDPTLLISNVFVELVSRGMQ</sequence>
<dbReference type="AlphaFoldDB" id="A0A8M8V009"/>
<dbReference type="PANTHER" id="PTHR46477:SF5">
    <property type="entry name" value="PHORBOL-ESTER_DAG-TYPE DOMAIN-CONTAINING PROTEIN"/>
    <property type="match status" value="1"/>
</dbReference>
<dbReference type="InterPro" id="IPR046349">
    <property type="entry name" value="C1-like_sf"/>
</dbReference>
<organism evidence="1 2">
    <name type="scientific">Sesamum indicum</name>
    <name type="common">Oriental sesame</name>
    <name type="synonym">Sesamum orientale</name>
    <dbReference type="NCBI Taxonomy" id="4182"/>
    <lineage>
        <taxon>Eukaryota</taxon>
        <taxon>Viridiplantae</taxon>
        <taxon>Streptophyta</taxon>
        <taxon>Embryophyta</taxon>
        <taxon>Tracheophyta</taxon>
        <taxon>Spermatophyta</taxon>
        <taxon>Magnoliopsida</taxon>
        <taxon>eudicotyledons</taxon>
        <taxon>Gunneridae</taxon>
        <taxon>Pentapetalae</taxon>
        <taxon>asterids</taxon>
        <taxon>lamiids</taxon>
        <taxon>Lamiales</taxon>
        <taxon>Pedaliaceae</taxon>
        <taxon>Sesamum</taxon>
    </lineage>
</organism>
<dbReference type="OrthoDB" id="1841377at2759"/>
<protein>
    <submittedName>
        <fullName evidence="2">Uncharacterized protein LOC105158800</fullName>
    </submittedName>
</protein>
<dbReference type="PANTHER" id="PTHR46477">
    <property type="entry name" value="CYSTEINE/HISTIDINE-RICH C1 DOMAIN FAMILY PROTEIN"/>
    <property type="match status" value="1"/>
</dbReference>
<proteinExistence type="predicted"/>
<gene>
    <name evidence="2" type="primary">LOC105158800</name>
</gene>
<dbReference type="RefSeq" id="XP_020551982.1">
    <property type="nucleotide sequence ID" value="XM_020696323.1"/>
</dbReference>
<dbReference type="SUPFAM" id="SSF57889">
    <property type="entry name" value="Cysteine-rich domain"/>
    <property type="match status" value="1"/>
</dbReference>
<name>A0A8M8V009_SESIN</name>
<reference evidence="1" key="1">
    <citation type="submission" date="2024-10" db="UniProtKB">
        <authorList>
            <consortium name="RefSeq"/>
        </authorList>
    </citation>
    <scope>NUCLEOTIDE SEQUENCE [LARGE SCALE GENOMIC DNA]</scope>
    <source>
        <strain evidence="1">cv. Zhongzhi No. 13</strain>
    </source>
</reference>
<keyword evidence="1" id="KW-1185">Reference proteome</keyword>
<dbReference type="Proteomes" id="UP000504604">
    <property type="component" value="Linkage group LG1"/>
</dbReference>
<accession>A0A8M8V009</accession>
<dbReference type="KEGG" id="sind:105158800"/>
<evidence type="ECO:0000313" key="2">
    <source>
        <dbReference type="RefSeq" id="XP_020551982.1"/>
    </source>
</evidence>
<evidence type="ECO:0000313" key="1">
    <source>
        <dbReference type="Proteomes" id="UP000504604"/>
    </source>
</evidence>
<reference evidence="2" key="2">
    <citation type="submission" date="2025-08" db="UniProtKB">
        <authorList>
            <consortium name="RefSeq"/>
        </authorList>
    </citation>
    <scope>IDENTIFICATION</scope>
</reference>
<dbReference type="GeneID" id="105158800"/>